<evidence type="ECO:0000313" key="3">
    <source>
        <dbReference type="Proteomes" id="UP000002028"/>
    </source>
</evidence>
<proteinExistence type="predicted"/>
<dbReference type="STRING" id="504472.Slin_0570"/>
<sequence>MQVFAVLITYKGLLVVLPFRTFLSPQNPANTGDALSETELRRVIWAIQTLSTRLPLGFTCLVQALSAKWLLKSHPAIRIYIGVQKTERQAFAAHAWIVYKDKTILGEQANQVFKPILNWN</sequence>
<dbReference type="AlphaFoldDB" id="D2QFF7"/>
<dbReference type="Proteomes" id="UP000002028">
    <property type="component" value="Chromosome"/>
</dbReference>
<evidence type="ECO:0000313" key="2">
    <source>
        <dbReference type="EMBL" id="ADB36634.1"/>
    </source>
</evidence>
<dbReference type="HOGENOM" id="CLU_129168_0_0_10"/>
<feature type="domain" description="Microcin J25-processing protein McjB C-terminal" evidence="1">
    <location>
        <begin position="28"/>
        <end position="117"/>
    </location>
</feature>
<organism evidence="2 3">
    <name type="scientific">Spirosoma linguale (strain ATCC 33905 / DSM 74 / LMG 10896 / Claus 1)</name>
    <dbReference type="NCBI Taxonomy" id="504472"/>
    <lineage>
        <taxon>Bacteria</taxon>
        <taxon>Pseudomonadati</taxon>
        <taxon>Bacteroidota</taxon>
        <taxon>Cytophagia</taxon>
        <taxon>Cytophagales</taxon>
        <taxon>Cytophagaceae</taxon>
        <taxon>Spirosoma</taxon>
    </lineage>
</organism>
<dbReference type="InterPro" id="IPR053521">
    <property type="entry name" value="McjB-like"/>
</dbReference>
<dbReference type="Pfam" id="PF13471">
    <property type="entry name" value="Transglut_core3"/>
    <property type="match status" value="1"/>
</dbReference>
<dbReference type="NCBIfam" id="NF033537">
    <property type="entry name" value="lasso_biosyn_B2"/>
    <property type="match status" value="1"/>
</dbReference>
<dbReference type="InterPro" id="IPR032708">
    <property type="entry name" value="McjB_C"/>
</dbReference>
<name>D2QFF7_SPILD</name>
<accession>D2QFF7</accession>
<gene>
    <name evidence="2" type="ordered locus">Slin_0570</name>
</gene>
<protein>
    <recommendedName>
        <fullName evidence="1">Microcin J25-processing protein McjB C-terminal domain-containing protein</fullName>
    </recommendedName>
</protein>
<keyword evidence="3" id="KW-1185">Reference proteome</keyword>
<reference evidence="2 3" key="1">
    <citation type="journal article" date="2010" name="Stand. Genomic Sci.">
        <title>Complete genome sequence of Spirosoma linguale type strain (1).</title>
        <authorList>
            <person name="Lail K."/>
            <person name="Sikorski J."/>
            <person name="Saunders E."/>
            <person name="Lapidus A."/>
            <person name="Glavina Del Rio T."/>
            <person name="Copeland A."/>
            <person name="Tice H."/>
            <person name="Cheng J.-F."/>
            <person name="Lucas S."/>
            <person name="Nolan M."/>
            <person name="Bruce D."/>
            <person name="Goodwin L."/>
            <person name="Pitluck S."/>
            <person name="Ivanova N."/>
            <person name="Mavromatis K."/>
            <person name="Ovchinnikova G."/>
            <person name="Pati A."/>
            <person name="Chen A."/>
            <person name="Palaniappan K."/>
            <person name="Land M."/>
            <person name="Hauser L."/>
            <person name="Chang Y.-J."/>
            <person name="Jeffries C.D."/>
            <person name="Chain P."/>
            <person name="Brettin T."/>
            <person name="Detter J.C."/>
            <person name="Schuetze A."/>
            <person name="Rohde M."/>
            <person name="Tindall B.J."/>
            <person name="Goeker M."/>
            <person name="Bristow J."/>
            <person name="Eisen J.A."/>
            <person name="Markowitz V."/>
            <person name="Hugenholtz P."/>
            <person name="Kyrpides N.C."/>
            <person name="Klenk H.-P."/>
            <person name="Chen F."/>
        </authorList>
    </citation>
    <scope>NUCLEOTIDE SEQUENCE [LARGE SCALE GENOMIC DNA]</scope>
    <source>
        <strain evidence="3">ATCC 33905 / DSM 74 / LMG 10896 / Claus 1</strain>
    </source>
</reference>
<dbReference type="KEGG" id="sli:Slin_0570"/>
<evidence type="ECO:0000259" key="1">
    <source>
        <dbReference type="Pfam" id="PF13471"/>
    </source>
</evidence>
<dbReference type="EMBL" id="CP001769">
    <property type="protein sequence ID" value="ADB36634.1"/>
    <property type="molecule type" value="Genomic_DNA"/>
</dbReference>